<evidence type="ECO:0000313" key="2">
    <source>
        <dbReference type="Proteomes" id="UP000603227"/>
    </source>
</evidence>
<name>A0A919L8H3_9ACTN</name>
<reference evidence="1" key="2">
    <citation type="submission" date="2020-09" db="EMBL/GenBank/DDBJ databases">
        <authorList>
            <person name="Sun Q."/>
            <person name="Zhou Y."/>
        </authorList>
    </citation>
    <scope>NUCLEOTIDE SEQUENCE</scope>
    <source>
        <strain evidence="1">CGMCC 4.7403</strain>
    </source>
</reference>
<dbReference type="AlphaFoldDB" id="A0A919L8H3"/>
<dbReference type="EMBL" id="BNAT01000009">
    <property type="protein sequence ID" value="GHH87867.1"/>
    <property type="molecule type" value="Genomic_DNA"/>
</dbReference>
<sequence>MSYSIENADRLRWQMRAHIILAQFLDAATQQGLPAIAWTIATTGAITGTVNGLGVTADEQRQHFNAWVAYLQAEPTGRIRRDGSATLYAKFEWGDEPAGAIRAEVVPPMDAEGGGL</sequence>
<comment type="caution">
    <text evidence="1">The sequence shown here is derived from an EMBL/GenBank/DDBJ whole genome shotgun (WGS) entry which is preliminary data.</text>
</comment>
<dbReference type="RefSeq" id="WP_189783027.1">
    <property type="nucleotide sequence ID" value="NZ_BNAT01000009.1"/>
</dbReference>
<keyword evidence="2" id="KW-1185">Reference proteome</keyword>
<accession>A0A919L8H3</accession>
<protein>
    <submittedName>
        <fullName evidence="1">Uncharacterized protein</fullName>
    </submittedName>
</protein>
<organism evidence="1 2">
    <name type="scientific">Streptomyces capitiformicae</name>
    <dbReference type="NCBI Taxonomy" id="2014920"/>
    <lineage>
        <taxon>Bacteria</taxon>
        <taxon>Bacillati</taxon>
        <taxon>Actinomycetota</taxon>
        <taxon>Actinomycetes</taxon>
        <taxon>Kitasatosporales</taxon>
        <taxon>Streptomycetaceae</taxon>
        <taxon>Streptomyces</taxon>
    </lineage>
</organism>
<dbReference type="Proteomes" id="UP000603227">
    <property type="component" value="Unassembled WGS sequence"/>
</dbReference>
<proteinExistence type="predicted"/>
<gene>
    <name evidence="1" type="ORF">GCM10017771_30810</name>
</gene>
<evidence type="ECO:0000313" key="1">
    <source>
        <dbReference type="EMBL" id="GHH87867.1"/>
    </source>
</evidence>
<reference evidence="1" key="1">
    <citation type="journal article" date="2014" name="Int. J. Syst. Evol. Microbiol.">
        <title>Complete genome sequence of Corynebacterium casei LMG S-19264T (=DSM 44701T), isolated from a smear-ripened cheese.</title>
        <authorList>
            <consortium name="US DOE Joint Genome Institute (JGI-PGF)"/>
            <person name="Walter F."/>
            <person name="Albersmeier A."/>
            <person name="Kalinowski J."/>
            <person name="Ruckert C."/>
        </authorList>
    </citation>
    <scope>NUCLEOTIDE SEQUENCE</scope>
    <source>
        <strain evidence="1">CGMCC 4.7403</strain>
    </source>
</reference>